<evidence type="ECO:0000313" key="1">
    <source>
        <dbReference type="EMBL" id="KZP34109.1"/>
    </source>
</evidence>
<keyword evidence="2" id="KW-1185">Reference proteome</keyword>
<sequence>SFKLDLPSELKQRGIHDSFHAQLLRIHIPNDDRRFPGRQVAQLASVGNSEEWAVDKINSHRGKARDAEFEVIWKSGDSAWMPYHEVRHLAPLSNYLEAIGVDGISRL</sequence>
<name>A0A166WU12_9AGAM</name>
<reference evidence="1 2" key="1">
    <citation type="journal article" date="2016" name="Mol. Biol. Evol.">
        <title>Comparative Genomics of Early-Diverging Mushroom-Forming Fungi Provides Insights into the Origins of Lignocellulose Decay Capabilities.</title>
        <authorList>
            <person name="Nagy L.G."/>
            <person name="Riley R."/>
            <person name="Tritt A."/>
            <person name="Adam C."/>
            <person name="Daum C."/>
            <person name="Floudas D."/>
            <person name="Sun H."/>
            <person name="Yadav J.S."/>
            <person name="Pangilinan J."/>
            <person name="Larsson K.H."/>
            <person name="Matsuura K."/>
            <person name="Barry K."/>
            <person name="Labutti K."/>
            <person name="Kuo R."/>
            <person name="Ohm R.A."/>
            <person name="Bhattacharya S.S."/>
            <person name="Shirouzu T."/>
            <person name="Yoshinaga Y."/>
            <person name="Martin F.M."/>
            <person name="Grigoriev I.V."/>
            <person name="Hibbett D.S."/>
        </authorList>
    </citation>
    <scope>NUCLEOTIDE SEQUENCE [LARGE SCALE GENOMIC DNA]</scope>
    <source>
        <strain evidence="1 2">CBS 109695</strain>
    </source>
</reference>
<feature type="non-terminal residue" evidence="1">
    <location>
        <position position="107"/>
    </location>
</feature>
<dbReference type="SUPFAM" id="SSF54160">
    <property type="entry name" value="Chromo domain-like"/>
    <property type="match status" value="1"/>
</dbReference>
<dbReference type="AlphaFoldDB" id="A0A166WU12"/>
<evidence type="ECO:0000313" key="2">
    <source>
        <dbReference type="Proteomes" id="UP000076532"/>
    </source>
</evidence>
<organism evidence="1 2">
    <name type="scientific">Athelia psychrophila</name>
    <dbReference type="NCBI Taxonomy" id="1759441"/>
    <lineage>
        <taxon>Eukaryota</taxon>
        <taxon>Fungi</taxon>
        <taxon>Dikarya</taxon>
        <taxon>Basidiomycota</taxon>
        <taxon>Agaricomycotina</taxon>
        <taxon>Agaricomycetes</taxon>
        <taxon>Agaricomycetidae</taxon>
        <taxon>Atheliales</taxon>
        <taxon>Atheliaceae</taxon>
        <taxon>Athelia</taxon>
    </lineage>
</organism>
<dbReference type="EMBL" id="KV417481">
    <property type="protein sequence ID" value="KZP34109.1"/>
    <property type="molecule type" value="Genomic_DNA"/>
</dbReference>
<accession>A0A166WU12</accession>
<dbReference type="STRING" id="436010.A0A166WU12"/>
<dbReference type="Proteomes" id="UP000076532">
    <property type="component" value="Unassembled WGS sequence"/>
</dbReference>
<feature type="non-terminal residue" evidence="1">
    <location>
        <position position="1"/>
    </location>
</feature>
<dbReference type="InterPro" id="IPR016197">
    <property type="entry name" value="Chromo-like_dom_sf"/>
</dbReference>
<evidence type="ECO:0008006" key="3">
    <source>
        <dbReference type="Google" id="ProtNLM"/>
    </source>
</evidence>
<dbReference type="OrthoDB" id="3211671at2759"/>
<protein>
    <recommendedName>
        <fullName evidence="3">Chromo domain-containing protein</fullName>
    </recommendedName>
</protein>
<gene>
    <name evidence="1" type="ORF">FIBSPDRAFT_677994</name>
</gene>
<proteinExistence type="predicted"/>